<keyword evidence="6" id="KW-1185">Reference proteome</keyword>
<keyword evidence="2 5" id="KW-0808">Transferase</keyword>
<evidence type="ECO:0000256" key="2">
    <source>
        <dbReference type="ARBA" id="ARBA00022679"/>
    </source>
</evidence>
<proteinExistence type="predicted"/>
<name>A0A1R4LRJ1_VIBR1</name>
<dbReference type="Proteomes" id="UP000188276">
    <property type="component" value="Unassembled WGS sequence"/>
</dbReference>
<dbReference type="STRING" id="1123498.VR7878_03225"/>
<dbReference type="AlphaFoldDB" id="A0A1R4LRJ1"/>
<dbReference type="Pfam" id="PF05175">
    <property type="entry name" value="MTS"/>
    <property type="match status" value="1"/>
</dbReference>
<evidence type="ECO:0000313" key="5">
    <source>
        <dbReference type="EMBL" id="SJN59098.1"/>
    </source>
</evidence>
<keyword evidence="3" id="KW-0949">S-adenosyl-L-methionine</keyword>
<gene>
    <name evidence="5" type="ORF">VR7878_03225</name>
</gene>
<evidence type="ECO:0000256" key="3">
    <source>
        <dbReference type="ARBA" id="ARBA00022691"/>
    </source>
</evidence>
<dbReference type="GO" id="GO:0032259">
    <property type="term" value="P:methylation"/>
    <property type="evidence" value="ECO:0007669"/>
    <property type="project" value="UniProtKB-KW"/>
</dbReference>
<dbReference type="GO" id="GO:0008757">
    <property type="term" value="F:S-adenosylmethionine-dependent methyltransferase activity"/>
    <property type="evidence" value="ECO:0007669"/>
    <property type="project" value="TreeGrafter"/>
</dbReference>
<evidence type="ECO:0000259" key="4">
    <source>
        <dbReference type="Pfam" id="PF05175"/>
    </source>
</evidence>
<organism evidence="5 6">
    <name type="scientific">Vibrio ruber (strain DSM 16370 / JCM 11486 / BCRC 17186 / CECT 7878 / LMG 23124 / VR1)</name>
    <dbReference type="NCBI Taxonomy" id="1123498"/>
    <lineage>
        <taxon>Bacteria</taxon>
        <taxon>Pseudomonadati</taxon>
        <taxon>Pseudomonadota</taxon>
        <taxon>Gammaproteobacteria</taxon>
        <taxon>Vibrionales</taxon>
        <taxon>Vibrionaceae</taxon>
        <taxon>Vibrio</taxon>
    </lineage>
</organism>
<dbReference type="EMBL" id="FULE01000046">
    <property type="protein sequence ID" value="SJN59098.1"/>
    <property type="molecule type" value="Genomic_DNA"/>
</dbReference>
<dbReference type="SUPFAM" id="SSF53335">
    <property type="entry name" value="S-adenosyl-L-methionine-dependent methyltransferases"/>
    <property type="match status" value="1"/>
</dbReference>
<dbReference type="InterPro" id="IPR029063">
    <property type="entry name" value="SAM-dependent_MTases_sf"/>
</dbReference>
<dbReference type="GO" id="GO:0035657">
    <property type="term" value="C:eRF1 methyltransferase complex"/>
    <property type="evidence" value="ECO:0007669"/>
    <property type="project" value="TreeGrafter"/>
</dbReference>
<accession>A0A1R4LRJ1</accession>
<protein>
    <submittedName>
        <fullName evidence="5">N5-glutamine S-adenosyl-L-methionine-dependent methyltransferase</fullName>
    </submittedName>
</protein>
<sequence>MTMQKLTQYLSNIGYADLCSSFFPGAPRLSNWLNVRDNITDPVLRRFYRLLLINEAVDDSDFLPEEMACLTPFIAKQVIRHEHGQLKAQNMSLLVVMGNWLLFETPNPNPKVYYGDDSFGLLSRLRPQMNGATLDLCAGPGVQSIYSAAKASRVVSVEINPVSAAIAEINRELNQLDHWDIRVGDLYHALQPDESFDHIVCNPPLLPFPDDIEYPFVGHGGHDGWAVSWQVLDGLPHHLNDGGLAQIIGTTLSDGIEPIIMERLRQWARATQMDCHLSLIAQHPLKPGCEYFDGLIFSAAAMGAAHPNQLTERFEQFLAEFHVSMLVSHVLSVHPGRGKVMVTDFFHESRGSSGLWYI</sequence>
<feature type="domain" description="Methyltransferase small" evidence="4">
    <location>
        <begin position="121"/>
        <end position="205"/>
    </location>
</feature>
<reference evidence="6" key="1">
    <citation type="submission" date="2017-02" db="EMBL/GenBank/DDBJ databases">
        <authorList>
            <person name="Rodrigo-Torres L."/>
            <person name="Arahal R.D."/>
            <person name="Lucena T."/>
        </authorList>
    </citation>
    <scope>NUCLEOTIDE SEQUENCE [LARGE SCALE GENOMIC DNA]</scope>
    <source>
        <strain evidence="6">CECT 7878</strain>
    </source>
</reference>
<dbReference type="PANTHER" id="PTHR45875:SF1">
    <property type="entry name" value="METHYLTRANSFERASE N6AMT1"/>
    <property type="match status" value="1"/>
</dbReference>
<evidence type="ECO:0000256" key="1">
    <source>
        <dbReference type="ARBA" id="ARBA00022603"/>
    </source>
</evidence>
<keyword evidence="1 5" id="KW-0489">Methyltransferase</keyword>
<dbReference type="InterPro" id="IPR052190">
    <property type="entry name" value="Euk-Arch_PrmC-MTase"/>
</dbReference>
<evidence type="ECO:0000313" key="6">
    <source>
        <dbReference type="Proteomes" id="UP000188276"/>
    </source>
</evidence>
<dbReference type="Gene3D" id="3.40.50.150">
    <property type="entry name" value="Vaccinia Virus protein VP39"/>
    <property type="match status" value="1"/>
</dbReference>
<dbReference type="GO" id="GO:0008276">
    <property type="term" value="F:protein methyltransferase activity"/>
    <property type="evidence" value="ECO:0007669"/>
    <property type="project" value="TreeGrafter"/>
</dbReference>
<dbReference type="CDD" id="cd02440">
    <property type="entry name" value="AdoMet_MTases"/>
    <property type="match status" value="1"/>
</dbReference>
<dbReference type="InterPro" id="IPR007848">
    <property type="entry name" value="Small_mtfrase_dom"/>
</dbReference>
<dbReference type="PANTHER" id="PTHR45875">
    <property type="entry name" value="METHYLTRANSFERASE N6AMT1"/>
    <property type="match status" value="1"/>
</dbReference>